<evidence type="ECO:0000259" key="7">
    <source>
        <dbReference type="Pfam" id="PF02706"/>
    </source>
</evidence>
<feature type="transmembrane region" description="Helical" evidence="6">
    <location>
        <begin position="33"/>
        <end position="52"/>
    </location>
</feature>
<evidence type="ECO:0000256" key="2">
    <source>
        <dbReference type="ARBA" id="ARBA00022475"/>
    </source>
</evidence>
<dbReference type="PANTHER" id="PTHR32309:SF13">
    <property type="entry name" value="FERRIC ENTEROBACTIN TRANSPORT PROTEIN FEPE"/>
    <property type="match status" value="1"/>
</dbReference>
<evidence type="ECO:0000256" key="3">
    <source>
        <dbReference type="ARBA" id="ARBA00022692"/>
    </source>
</evidence>
<evidence type="ECO:0000256" key="1">
    <source>
        <dbReference type="ARBA" id="ARBA00004651"/>
    </source>
</evidence>
<proteinExistence type="predicted"/>
<comment type="caution">
    <text evidence="8">The sequence shown here is derived from an EMBL/GenBank/DDBJ whole genome shotgun (WGS) entry which is preliminary data.</text>
</comment>
<name>A0ABR8NYH9_9GAMM</name>
<evidence type="ECO:0000256" key="4">
    <source>
        <dbReference type="ARBA" id="ARBA00022989"/>
    </source>
</evidence>
<reference evidence="8 9" key="1">
    <citation type="submission" date="2020-09" db="EMBL/GenBank/DDBJ databases">
        <title>Marinomonas sp. nov., isolated from the cysticercosis algae of Qingdao, China.</title>
        <authorList>
            <person name="Sun X."/>
        </authorList>
    </citation>
    <scope>NUCLEOTIDE SEQUENCE [LARGE SCALE GENOMIC DNA]</scope>
    <source>
        <strain evidence="8 9">SM2066</strain>
    </source>
</reference>
<keyword evidence="3 6" id="KW-0812">Transmembrane</keyword>
<dbReference type="Proteomes" id="UP000604161">
    <property type="component" value="Unassembled WGS sequence"/>
</dbReference>
<sequence>MMTKNNTPQMASKRYDGEIDLLGLLQVLWKGKWVIVITTLLFTISGLLYVLLKPAPMPVYKSEATVIMTGARSLVYSGALADISRPAKSYDQKELPLAILQSRPFIDNFIQSYDLAVPLMAGKKWNESEQHLEIDPALYDVKSKQWLSNGQFSSVPSSNILYGKFKDQLTVVGKRGSDIVTLSIVNVSPIMAKQWLDRLIIMLNLEIKQKAVSNIQANIAYLQGKIAKTPDVRMKEVYYSLMGEQADNLMFAEVQNEFSLSVISPPFRPDMAEPVNQKRTLIIMLSMFLGMILGVFIVTLSFFFTKKNDSVF</sequence>
<dbReference type="RefSeq" id="WP_191594453.1">
    <property type="nucleotide sequence ID" value="NZ_JACYFC010000002.1"/>
</dbReference>
<feature type="transmembrane region" description="Helical" evidence="6">
    <location>
        <begin position="281"/>
        <end position="304"/>
    </location>
</feature>
<keyword evidence="2" id="KW-1003">Cell membrane</keyword>
<evidence type="ECO:0000256" key="5">
    <source>
        <dbReference type="ARBA" id="ARBA00023136"/>
    </source>
</evidence>
<accession>A0ABR8NYH9</accession>
<evidence type="ECO:0000313" key="8">
    <source>
        <dbReference type="EMBL" id="MBD5771105.1"/>
    </source>
</evidence>
<keyword evidence="9" id="KW-1185">Reference proteome</keyword>
<keyword evidence="5 6" id="KW-0472">Membrane</keyword>
<dbReference type="Pfam" id="PF02706">
    <property type="entry name" value="Wzz"/>
    <property type="match status" value="1"/>
</dbReference>
<protein>
    <submittedName>
        <fullName evidence="8">LPS O-antigen length regulator</fullName>
    </submittedName>
</protein>
<comment type="subcellular location">
    <subcellularLocation>
        <location evidence="1">Cell membrane</location>
        <topology evidence="1">Multi-pass membrane protein</topology>
    </subcellularLocation>
</comment>
<gene>
    <name evidence="8" type="ORF">IF202_08560</name>
</gene>
<dbReference type="PANTHER" id="PTHR32309">
    <property type="entry name" value="TYROSINE-PROTEIN KINASE"/>
    <property type="match status" value="1"/>
</dbReference>
<feature type="domain" description="Polysaccharide chain length determinant N-terminal" evidence="7">
    <location>
        <begin position="18"/>
        <end position="111"/>
    </location>
</feature>
<dbReference type="EMBL" id="JACYFC010000002">
    <property type="protein sequence ID" value="MBD5771105.1"/>
    <property type="molecule type" value="Genomic_DNA"/>
</dbReference>
<evidence type="ECO:0000313" key="9">
    <source>
        <dbReference type="Proteomes" id="UP000604161"/>
    </source>
</evidence>
<dbReference type="InterPro" id="IPR050445">
    <property type="entry name" value="Bact_polysacc_biosynth/exp"/>
</dbReference>
<keyword evidence="4 6" id="KW-1133">Transmembrane helix</keyword>
<evidence type="ECO:0000256" key="6">
    <source>
        <dbReference type="SAM" id="Phobius"/>
    </source>
</evidence>
<dbReference type="InterPro" id="IPR003856">
    <property type="entry name" value="LPS_length_determ_N"/>
</dbReference>
<organism evidence="8 9">
    <name type="scientific">Marinomonas colpomeniae</name>
    <dbReference type="NCBI Taxonomy" id="2774408"/>
    <lineage>
        <taxon>Bacteria</taxon>
        <taxon>Pseudomonadati</taxon>
        <taxon>Pseudomonadota</taxon>
        <taxon>Gammaproteobacteria</taxon>
        <taxon>Oceanospirillales</taxon>
        <taxon>Oceanospirillaceae</taxon>
        <taxon>Marinomonas</taxon>
    </lineage>
</organism>